<dbReference type="CDD" id="cd01948">
    <property type="entry name" value="EAL"/>
    <property type="match status" value="1"/>
</dbReference>
<dbReference type="Pfam" id="PF12792">
    <property type="entry name" value="CSS-motif"/>
    <property type="match status" value="1"/>
</dbReference>
<dbReference type="Proteomes" id="UP000259975">
    <property type="component" value="Unassembled WGS sequence"/>
</dbReference>
<evidence type="ECO:0000256" key="9">
    <source>
        <dbReference type="ARBA" id="ARBA00034290"/>
    </source>
</evidence>
<keyword evidence="5 10" id="KW-0812">Transmembrane</keyword>
<dbReference type="GO" id="GO:0071111">
    <property type="term" value="F:cyclic-guanylate-specific phosphodiesterase activity"/>
    <property type="evidence" value="ECO:0007669"/>
    <property type="project" value="UniProtKB-EC"/>
</dbReference>
<evidence type="ECO:0000256" key="5">
    <source>
        <dbReference type="ARBA" id="ARBA00022692"/>
    </source>
</evidence>
<dbReference type="PANTHER" id="PTHR33121:SF81">
    <property type="entry name" value="CYCLIC DI-GMP PHOSPHODIESTERASE PDEB-RELATED"/>
    <property type="match status" value="1"/>
</dbReference>
<dbReference type="PANTHER" id="PTHR33121">
    <property type="entry name" value="CYCLIC DI-GMP PHOSPHODIESTERASE PDEF"/>
    <property type="match status" value="1"/>
</dbReference>
<name>A0A658ZTR4_KLEPN</name>
<evidence type="ECO:0000313" key="15">
    <source>
        <dbReference type="Proteomes" id="UP000259975"/>
    </source>
</evidence>
<reference evidence="14 15" key="1">
    <citation type="submission" date="2018-08" db="EMBL/GenBank/DDBJ databases">
        <authorList>
            <consortium name="Pathogen Informatics"/>
        </authorList>
    </citation>
    <scope>NUCLEOTIDE SEQUENCE [LARGE SCALE GENOMIC DNA]</scope>
    <source>
        <strain evidence="12 15">EuSCAPE_AT029</strain>
        <strain evidence="13 14">EuSCAPE_HU047</strain>
    </source>
</reference>
<keyword evidence="8 10" id="KW-0472">Membrane</keyword>
<sequence length="515" mass="56439">MMQLSIRFVTISILLPVCLVISISTGMAVRELERDTAVTASVLLRQVDHVTSIARHTTTITARMAGQPCQTILENLTQNGALTPYIRSTGLIRNDVLICSSVTGARQQTTPAVYGITLSVAPGTFKIRAIEGTSSIPGQTAIIYASGTINRLTAFSVVDAQYFTDLMNSLDDTNHSVLLLRFSDGPVISVLDRDPPHTRAFIGEFRSAYSQAHLQVITPIHALGHYVLRYMMFLGPMSLLLTLAALYLLQRWQKRKMSLAEEIRKGMAAGEFSVHYQPMCETATGKCTGAEALLRWKRGDGSSMSPAVFIRAAEEEGVIISLTQHLFSLIADDFSQRKINAPFHLGVNIAAAHLGDSGFTADVMQLRGALDTSFRLVLEITERSLVEDTAVASKKLEIVREKGCRIAVDDFGTGYCSLNLLQSLPVDYLKIDKCFIDTLTSAGAEAPVLDTIISLSKRLGLTTIAEGVSTTHQRNWLLENQVPYVQGYLYGRPMAVPEFMAWYVANESNNPVKKG</sequence>
<dbReference type="EC" id="3.1.4.52" evidence="2"/>
<gene>
    <name evidence="12" type="primary">ycgG_4</name>
    <name evidence="13" type="synonym">ycgG_5</name>
    <name evidence="12" type="ORF">SAMEA3499901_03073</name>
    <name evidence="13" type="ORF">SAMEA3538828_02855</name>
</gene>
<evidence type="ECO:0000313" key="14">
    <source>
        <dbReference type="Proteomes" id="UP000258253"/>
    </source>
</evidence>
<feature type="transmembrane region" description="Helical" evidence="10">
    <location>
        <begin position="227"/>
        <end position="249"/>
    </location>
</feature>
<dbReference type="InterPro" id="IPR050706">
    <property type="entry name" value="Cyclic-di-GMP_PDE-like"/>
</dbReference>
<dbReference type="InterPro" id="IPR024744">
    <property type="entry name" value="CSS-motif_dom"/>
</dbReference>
<evidence type="ECO:0000256" key="2">
    <source>
        <dbReference type="ARBA" id="ARBA00012282"/>
    </source>
</evidence>
<comment type="subcellular location">
    <subcellularLocation>
        <location evidence="1">Cell membrane</location>
        <topology evidence="1">Multi-pass membrane protein</topology>
    </subcellularLocation>
</comment>
<accession>A0A658ZTR4</accession>
<keyword evidence="4" id="KW-0973">c-di-GMP</keyword>
<evidence type="ECO:0000256" key="6">
    <source>
        <dbReference type="ARBA" id="ARBA00022801"/>
    </source>
</evidence>
<dbReference type="InterPro" id="IPR035919">
    <property type="entry name" value="EAL_sf"/>
</dbReference>
<dbReference type="InterPro" id="IPR001633">
    <property type="entry name" value="EAL_dom"/>
</dbReference>
<organism evidence="12 15">
    <name type="scientific">Klebsiella pneumoniae</name>
    <dbReference type="NCBI Taxonomy" id="573"/>
    <lineage>
        <taxon>Bacteria</taxon>
        <taxon>Pseudomonadati</taxon>
        <taxon>Pseudomonadota</taxon>
        <taxon>Gammaproteobacteria</taxon>
        <taxon>Enterobacterales</taxon>
        <taxon>Enterobacteriaceae</taxon>
        <taxon>Klebsiella/Raoultella group</taxon>
        <taxon>Klebsiella</taxon>
        <taxon>Klebsiella pneumoniae complex</taxon>
    </lineage>
</organism>
<feature type="domain" description="EAL" evidence="11">
    <location>
        <begin position="256"/>
        <end position="507"/>
    </location>
</feature>
<dbReference type="EMBL" id="UKGE01000012">
    <property type="protein sequence ID" value="SXN32041.1"/>
    <property type="molecule type" value="Genomic_DNA"/>
</dbReference>
<evidence type="ECO:0000256" key="3">
    <source>
        <dbReference type="ARBA" id="ARBA00022475"/>
    </source>
</evidence>
<evidence type="ECO:0000256" key="1">
    <source>
        <dbReference type="ARBA" id="ARBA00004651"/>
    </source>
</evidence>
<proteinExistence type="predicted"/>
<dbReference type="AlphaFoldDB" id="A0A658ZTR4"/>
<dbReference type="KEGG" id="kpx:PMK1_04386"/>
<dbReference type="SMART" id="SM00052">
    <property type="entry name" value="EAL"/>
    <property type="match status" value="1"/>
</dbReference>
<dbReference type="PROSITE" id="PS50883">
    <property type="entry name" value="EAL"/>
    <property type="match status" value="1"/>
</dbReference>
<evidence type="ECO:0000259" key="11">
    <source>
        <dbReference type="PROSITE" id="PS50883"/>
    </source>
</evidence>
<evidence type="ECO:0000256" key="7">
    <source>
        <dbReference type="ARBA" id="ARBA00022989"/>
    </source>
</evidence>
<dbReference type="Proteomes" id="UP000258253">
    <property type="component" value="Unassembled WGS sequence"/>
</dbReference>
<keyword evidence="3" id="KW-1003">Cell membrane</keyword>
<dbReference type="Pfam" id="PF00563">
    <property type="entry name" value="EAL"/>
    <property type="match status" value="1"/>
</dbReference>
<evidence type="ECO:0000313" key="12">
    <source>
        <dbReference type="EMBL" id="SXN32041.1"/>
    </source>
</evidence>
<evidence type="ECO:0000256" key="10">
    <source>
        <dbReference type="SAM" id="Phobius"/>
    </source>
</evidence>
<dbReference type="EMBL" id="ULCI01000011">
    <property type="protein sequence ID" value="SYR41008.1"/>
    <property type="molecule type" value="Genomic_DNA"/>
</dbReference>
<comment type="catalytic activity">
    <reaction evidence="9">
        <text>3',3'-c-di-GMP + H2O = 5'-phosphoguanylyl(3'-&gt;5')guanosine + H(+)</text>
        <dbReference type="Rhea" id="RHEA:24902"/>
        <dbReference type="ChEBI" id="CHEBI:15377"/>
        <dbReference type="ChEBI" id="CHEBI:15378"/>
        <dbReference type="ChEBI" id="CHEBI:58754"/>
        <dbReference type="ChEBI" id="CHEBI:58805"/>
        <dbReference type="EC" id="3.1.4.52"/>
    </reaction>
</comment>
<dbReference type="GO" id="GO:0005886">
    <property type="term" value="C:plasma membrane"/>
    <property type="evidence" value="ECO:0007669"/>
    <property type="project" value="UniProtKB-SubCell"/>
</dbReference>
<evidence type="ECO:0000313" key="13">
    <source>
        <dbReference type="EMBL" id="SYR41008.1"/>
    </source>
</evidence>
<keyword evidence="7 10" id="KW-1133">Transmembrane helix</keyword>
<evidence type="ECO:0000256" key="8">
    <source>
        <dbReference type="ARBA" id="ARBA00023136"/>
    </source>
</evidence>
<protein>
    <recommendedName>
        <fullName evidence="2">cyclic-guanylate-specific phosphodiesterase</fullName>
        <ecNumber evidence="2">3.1.4.52</ecNumber>
    </recommendedName>
</protein>
<keyword evidence="6" id="KW-0378">Hydrolase</keyword>
<evidence type="ECO:0000256" key="4">
    <source>
        <dbReference type="ARBA" id="ARBA00022636"/>
    </source>
</evidence>
<dbReference type="SUPFAM" id="SSF141868">
    <property type="entry name" value="EAL domain-like"/>
    <property type="match status" value="1"/>
</dbReference>
<comment type="caution">
    <text evidence="12">The sequence shown here is derived from an EMBL/GenBank/DDBJ whole genome shotgun (WGS) entry which is preliminary data.</text>
</comment>
<dbReference type="Gene3D" id="3.20.20.450">
    <property type="entry name" value="EAL domain"/>
    <property type="match status" value="1"/>
</dbReference>